<reference evidence="1" key="1">
    <citation type="submission" date="2021-03" db="EMBL/GenBank/DDBJ databases">
        <title>Evolutionary priming and transition to the ectomycorrhizal habit in an iconic lineage of mushroom-forming fungi: is preadaptation a requirement?</title>
        <authorList>
            <consortium name="DOE Joint Genome Institute"/>
            <person name="Looney B.P."/>
            <person name="Miyauchi S."/>
            <person name="Morin E."/>
            <person name="Drula E."/>
            <person name="Courty P.E."/>
            <person name="Chicoki N."/>
            <person name="Fauchery L."/>
            <person name="Kohler A."/>
            <person name="Kuo A."/>
            <person name="LaButti K."/>
            <person name="Pangilinan J."/>
            <person name="Lipzen A."/>
            <person name="Riley R."/>
            <person name="Andreopoulos W."/>
            <person name="He G."/>
            <person name="Johnson J."/>
            <person name="Barry K.W."/>
            <person name="Grigoriev I.V."/>
            <person name="Nagy L."/>
            <person name="Hibbett D."/>
            <person name="Henrissat B."/>
            <person name="Matheny P.B."/>
            <person name="Labbe J."/>
            <person name="Martin A.F."/>
        </authorList>
    </citation>
    <scope>NUCLEOTIDE SEQUENCE</scope>
    <source>
        <strain evidence="1">BPL698</strain>
    </source>
</reference>
<evidence type="ECO:0000313" key="1">
    <source>
        <dbReference type="EMBL" id="KAI9442805.1"/>
    </source>
</evidence>
<dbReference type="EMBL" id="JAGFNK010000705">
    <property type="protein sequence ID" value="KAI9442805.1"/>
    <property type="molecule type" value="Genomic_DNA"/>
</dbReference>
<accession>A0ACC0TTI4</accession>
<comment type="caution">
    <text evidence="1">The sequence shown here is derived from an EMBL/GenBank/DDBJ whole genome shotgun (WGS) entry which is preliminary data.</text>
</comment>
<evidence type="ECO:0000313" key="2">
    <source>
        <dbReference type="Proteomes" id="UP001207468"/>
    </source>
</evidence>
<gene>
    <name evidence="1" type="ORF">F5148DRAFT_1293145</name>
</gene>
<proteinExistence type="predicted"/>
<organism evidence="1 2">
    <name type="scientific">Russula earlei</name>
    <dbReference type="NCBI Taxonomy" id="71964"/>
    <lineage>
        <taxon>Eukaryota</taxon>
        <taxon>Fungi</taxon>
        <taxon>Dikarya</taxon>
        <taxon>Basidiomycota</taxon>
        <taxon>Agaricomycotina</taxon>
        <taxon>Agaricomycetes</taxon>
        <taxon>Russulales</taxon>
        <taxon>Russulaceae</taxon>
        <taxon>Russula</taxon>
    </lineage>
</organism>
<keyword evidence="2" id="KW-1185">Reference proteome</keyword>
<sequence length="183" mass="19747">MSSFSSSSSPTASAVEGAVSVNQLAWQAPVFLVVVLGTVIIVTRHSVTRVIAAIIAGVILLIWNDDWVTSIHQRLAMLLVVPKPEVLLSPASALVRTMLRNLPTSLLPPAFRRRTLRQATAAAPPNLGSDAPRSQPVLPRFISPPDFREHELVAVTVTVPCPSAYCTVQGDRPPHRTPDLRVV</sequence>
<dbReference type="Proteomes" id="UP001207468">
    <property type="component" value="Unassembled WGS sequence"/>
</dbReference>
<protein>
    <submittedName>
        <fullName evidence="1">Uncharacterized protein</fullName>
    </submittedName>
</protein>
<name>A0ACC0TTI4_9AGAM</name>